<dbReference type="PANTHER" id="PTHR11102:SF160">
    <property type="entry name" value="ERAD-ASSOCIATED E3 UBIQUITIN-PROTEIN LIGASE COMPONENT HRD3"/>
    <property type="match status" value="1"/>
</dbReference>
<comment type="caution">
    <text evidence="2">The sequence shown here is derived from an EMBL/GenBank/DDBJ whole genome shotgun (WGS) entry which is preliminary data.</text>
</comment>
<dbReference type="InterPro" id="IPR050767">
    <property type="entry name" value="Sel1_AlgK"/>
</dbReference>
<dbReference type="InterPro" id="IPR006597">
    <property type="entry name" value="Sel1-like"/>
</dbReference>
<proteinExistence type="predicted"/>
<dbReference type="SUPFAM" id="SSF81901">
    <property type="entry name" value="HCP-like"/>
    <property type="match status" value="1"/>
</dbReference>
<dbReference type="RefSeq" id="WP_189430411.1">
    <property type="nucleotide sequence ID" value="NZ_BNAO01000001.1"/>
</dbReference>
<evidence type="ECO:0000313" key="3">
    <source>
        <dbReference type="Proteomes" id="UP000659697"/>
    </source>
</evidence>
<dbReference type="Proteomes" id="UP000659697">
    <property type="component" value="Unassembled WGS sequence"/>
</dbReference>
<name>A0ABQ3KXR1_9ALTE</name>
<dbReference type="PANTHER" id="PTHR11102">
    <property type="entry name" value="SEL-1-LIKE PROTEIN"/>
    <property type="match status" value="1"/>
</dbReference>
<dbReference type="Gene3D" id="1.25.40.10">
    <property type="entry name" value="Tetratricopeptide repeat domain"/>
    <property type="match status" value="1"/>
</dbReference>
<evidence type="ECO:0000313" key="2">
    <source>
        <dbReference type="EMBL" id="GHG62543.1"/>
    </source>
</evidence>
<reference evidence="3" key="1">
    <citation type="journal article" date="2019" name="Int. J. Syst. Evol. Microbiol.">
        <title>The Global Catalogue of Microorganisms (GCM) 10K type strain sequencing project: providing services to taxonomists for standard genome sequencing and annotation.</title>
        <authorList>
            <consortium name="The Broad Institute Genomics Platform"/>
            <consortium name="The Broad Institute Genome Sequencing Center for Infectious Disease"/>
            <person name="Wu L."/>
            <person name="Ma J."/>
        </authorList>
    </citation>
    <scope>NUCLEOTIDE SEQUENCE [LARGE SCALE GENOMIC DNA]</scope>
    <source>
        <strain evidence="3">CGMCC 1.7003</strain>
    </source>
</reference>
<evidence type="ECO:0008006" key="4">
    <source>
        <dbReference type="Google" id="ProtNLM"/>
    </source>
</evidence>
<gene>
    <name evidence="2" type="ORF">GCM10010919_07930</name>
</gene>
<sequence length="296" mass="32826">MQWLKYTVPLFILLALFPALSQASTSFSAANCSSGQCDKQIRDLHALARYGSFEAMTLLSMIYATGDGREADPKRALSFLTRAAQHNHPMAVYLLSEWHSRGFVAPHDPAEAEALLAKAIRFEFPPALYKKALQLLQDPTAENLTEGLALLQRASDKRLVDAMFLLARLKREGIATAPDLEGAAQLFKTLVLSGHEESRPYLRESIAQLTPKPESAELVADLQQSYDMEVIQVIGRDFKTESMLGNMVTQLKRSGLYLQGSMLRIRTQRCDDTTGCISISPRAGDRDLNQTITGSY</sequence>
<keyword evidence="1" id="KW-0732">Signal</keyword>
<evidence type="ECO:0000256" key="1">
    <source>
        <dbReference type="SAM" id="SignalP"/>
    </source>
</evidence>
<feature type="signal peptide" evidence="1">
    <location>
        <begin position="1"/>
        <end position="21"/>
    </location>
</feature>
<keyword evidence="3" id="KW-1185">Reference proteome</keyword>
<feature type="chain" id="PRO_5047360292" description="Sel1 repeat family protein" evidence="1">
    <location>
        <begin position="22"/>
        <end position="296"/>
    </location>
</feature>
<dbReference type="EMBL" id="BNAO01000001">
    <property type="protein sequence ID" value="GHG62543.1"/>
    <property type="molecule type" value="Genomic_DNA"/>
</dbReference>
<organism evidence="2 3">
    <name type="scientific">Alishewanella longhuensis</name>
    <dbReference type="NCBI Taxonomy" id="1091037"/>
    <lineage>
        <taxon>Bacteria</taxon>
        <taxon>Pseudomonadati</taxon>
        <taxon>Pseudomonadota</taxon>
        <taxon>Gammaproteobacteria</taxon>
        <taxon>Alteromonadales</taxon>
        <taxon>Alteromonadaceae</taxon>
        <taxon>Alishewanella</taxon>
    </lineage>
</organism>
<dbReference type="SMART" id="SM00671">
    <property type="entry name" value="SEL1"/>
    <property type="match status" value="3"/>
</dbReference>
<dbReference type="InterPro" id="IPR011990">
    <property type="entry name" value="TPR-like_helical_dom_sf"/>
</dbReference>
<accession>A0ABQ3KXR1</accession>
<protein>
    <recommendedName>
        <fullName evidence="4">Sel1 repeat family protein</fullName>
    </recommendedName>
</protein>
<dbReference type="Pfam" id="PF08238">
    <property type="entry name" value="Sel1"/>
    <property type="match status" value="3"/>
</dbReference>